<feature type="transmembrane region" description="Helical" evidence="7">
    <location>
        <begin position="223"/>
        <end position="244"/>
    </location>
</feature>
<evidence type="ECO:0000313" key="9">
    <source>
        <dbReference type="EMBL" id="CAE10591.1"/>
    </source>
</evidence>
<name>Q7M8M6_WOLSU</name>
<feature type="transmembrane region" description="Helical" evidence="7">
    <location>
        <begin position="6"/>
        <end position="26"/>
    </location>
</feature>
<feature type="transmembrane region" description="Helical" evidence="7">
    <location>
        <begin position="128"/>
        <end position="152"/>
    </location>
</feature>
<feature type="domain" description="CstA N-terminal" evidence="8">
    <location>
        <begin position="2"/>
        <end position="349"/>
    </location>
</feature>
<comment type="subcellular location">
    <subcellularLocation>
        <location evidence="1">Cell membrane</location>
        <topology evidence="1">Multi-pass membrane protein</topology>
    </subcellularLocation>
</comment>
<evidence type="ECO:0000256" key="1">
    <source>
        <dbReference type="ARBA" id="ARBA00004651"/>
    </source>
</evidence>
<evidence type="ECO:0000256" key="5">
    <source>
        <dbReference type="ARBA" id="ARBA00022989"/>
    </source>
</evidence>
<dbReference type="STRING" id="273121.WS1548"/>
<dbReference type="GO" id="GO:0009267">
    <property type="term" value="P:cellular response to starvation"/>
    <property type="evidence" value="ECO:0007669"/>
    <property type="project" value="InterPro"/>
</dbReference>
<feature type="transmembrane region" description="Helical" evidence="7">
    <location>
        <begin position="466"/>
        <end position="491"/>
    </location>
</feature>
<feature type="transmembrane region" description="Helical" evidence="7">
    <location>
        <begin position="399"/>
        <end position="418"/>
    </location>
</feature>
<protein>
    <submittedName>
        <fullName evidence="9">CARBON STARVATION PROTEIN-Predicted membrane protein</fullName>
    </submittedName>
</protein>
<gene>
    <name evidence="9" type="primary">CSTA</name>
    <name evidence="9" type="ordered locus">WS1548</name>
</gene>
<sequence>MNALWLLVIGVLMYLAGWFFYSKFVASKILKLNDEFKTPAHEFKDNIDYVPTNKFVLWGHHFTTVAGAAPIVGPAIAVQWGWLPAFLWVVFGTVFFAGIHDMSALWASVRNQGKSIGTICQRYIGSKVGQLFMIVIFLVLLMVNAAFGVIIAQESVRYPTTIIPAWGAIAIALVMGQAIYKFKMNLALVTVIAVTALYALVPLGVAVPVSLPESFMGLDSFRQWIVILFIYCGIASILPVWMLLQPRDYVNGIQLFVGLALLYVSVVIVSPTVVAPSLIPAIKEPGGWSIIVPILFVTVACGAISGFHGIVSSGTTSKQVDKESDVRFVGYLGAVGEGSLSLATIIACVAGVGLLASGGDLNPSSWASLYKGGAVNFANGGGAIMSEGIGLPFGVSQTLLSLMLILFAATTMDSGIRLQRYIIQEWGEIYKIPALRGKGIATIVAVALSFFLAINGVGAGGKNEVAIWPLFGATNQLLASLTLLTVSVILIKSKRLGGSLVTLIPMSFVLTMSFWAALVKLGDYFKAQNWLLFGINIVVIAVTVMVVLSALSTIAQILREQKNEAHS</sequence>
<keyword evidence="5 7" id="KW-1133">Transmembrane helix</keyword>
<evidence type="ECO:0000259" key="8">
    <source>
        <dbReference type="Pfam" id="PF02554"/>
    </source>
</evidence>
<feature type="transmembrane region" description="Helical" evidence="7">
    <location>
        <begin position="498"/>
        <end position="518"/>
    </location>
</feature>
<dbReference type="AlphaFoldDB" id="Q7M8M6"/>
<evidence type="ECO:0000256" key="7">
    <source>
        <dbReference type="SAM" id="Phobius"/>
    </source>
</evidence>
<dbReference type="PANTHER" id="PTHR30252">
    <property type="entry name" value="INNER MEMBRANE PEPTIDE TRANSPORTER"/>
    <property type="match status" value="1"/>
</dbReference>
<dbReference type="Pfam" id="PF02554">
    <property type="entry name" value="CstA"/>
    <property type="match status" value="2"/>
</dbReference>
<evidence type="ECO:0000256" key="3">
    <source>
        <dbReference type="ARBA" id="ARBA00022475"/>
    </source>
</evidence>
<feature type="transmembrane region" description="Helical" evidence="7">
    <location>
        <begin position="439"/>
        <end position="460"/>
    </location>
</feature>
<feature type="domain" description="CstA N-terminal" evidence="8">
    <location>
        <begin position="371"/>
        <end position="516"/>
    </location>
</feature>
<proteinExistence type="inferred from homology"/>
<dbReference type="KEGG" id="wsu:WS1548"/>
<dbReference type="InterPro" id="IPR003706">
    <property type="entry name" value="CstA_N"/>
</dbReference>
<organism evidence="10">
    <name type="scientific">Wolinella succinogenes (strain ATCC 29543 / DSM 1740 / CCUG 13145 / JCM 31913 / LMG 7466 / NCTC 11488 / FDC 602W)</name>
    <name type="common">Vibrio succinogenes</name>
    <dbReference type="NCBI Taxonomy" id="273121"/>
    <lineage>
        <taxon>Bacteria</taxon>
        <taxon>Pseudomonadati</taxon>
        <taxon>Campylobacterota</taxon>
        <taxon>Epsilonproteobacteria</taxon>
        <taxon>Campylobacterales</taxon>
        <taxon>Helicobacteraceae</taxon>
        <taxon>Wolinella</taxon>
    </lineage>
</organism>
<dbReference type="RefSeq" id="WP_011139375.1">
    <property type="nucleotide sequence ID" value="NC_005090.1"/>
</dbReference>
<feature type="transmembrane region" description="Helical" evidence="7">
    <location>
        <begin position="86"/>
        <end position="107"/>
    </location>
</feature>
<accession>Q7M8M6</accession>
<feature type="transmembrane region" description="Helical" evidence="7">
    <location>
        <begin position="62"/>
        <end position="80"/>
    </location>
</feature>
<feature type="transmembrane region" description="Helical" evidence="7">
    <location>
        <begin position="328"/>
        <end position="356"/>
    </location>
</feature>
<keyword evidence="6 7" id="KW-0472">Membrane</keyword>
<feature type="transmembrane region" description="Helical" evidence="7">
    <location>
        <begin position="256"/>
        <end position="282"/>
    </location>
</feature>
<dbReference type="EMBL" id="BX571661">
    <property type="protein sequence ID" value="CAE10591.1"/>
    <property type="molecule type" value="Genomic_DNA"/>
</dbReference>
<feature type="transmembrane region" description="Helical" evidence="7">
    <location>
        <begin position="530"/>
        <end position="558"/>
    </location>
</feature>
<evidence type="ECO:0000313" key="10">
    <source>
        <dbReference type="Proteomes" id="UP000000422"/>
    </source>
</evidence>
<dbReference type="InterPro" id="IPR051605">
    <property type="entry name" value="CstA"/>
</dbReference>
<comment type="similarity">
    <text evidence="2">Belongs to the peptide transporter carbon starvation (CstA) (TC 2.A.114) family.</text>
</comment>
<dbReference type="GO" id="GO:0005886">
    <property type="term" value="C:plasma membrane"/>
    <property type="evidence" value="ECO:0007669"/>
    <property type="project" value="UniProtKB-SubCell"/>
</dbReference>
<dbReference type="Proteomes" id="UP000000422">
    <property type="component" value="Chromosome"/>
</dbReference>
<feature type="transmembrane region" description="Helical" evidence="7">
    <location>
        <begin position="186"/>
        <end position="211"/>
    </location>
</feature>
<evidence type="ECO:0000256" key="2">
    <source>
        <dbReference type="ARBA" id="ARBA00007755"/>
    </source>
</evidence>
<feature type="transmembrane region" description="Helical" evidence="7">
    <location>
        <begin position="288"/>
        <end position="307"/>
    </location>
</feature>
<keyword evidence="4 7" id="KW-0812">Transmembrane</keyword>
<evidence type="ECO:0000256" key="6">
    <source>
        <dbReference type="ARBA" id="ARBA00023136"/>
    </source>
</evidence>
<dbReference type="HOGENOM" id="CLU_010531_4_1_7"/>
<evidence type="ECO:0000256" key="4">
    <source>
        <dbReference type="ARBA" id="ARBA00022692"/>
    </source>
</evidence>
<dbReference type="eggNOG" id="COG1966">
    <property type="taxonomic scope" value="Bacteria"/>
</dbReference>
<reference evidence="9 10" key="1">
    <citation type="journal article" date="2003" name="Proc. Natl. Acad. Sci. U.S.A.">
        <title>Complete genome sequence and analysis of Wolinella succinogenes.</title>
        <authorList>
            <person name="Baar C."/>
            <person name="Eppinger M."/>
            <person name="Raddatz G."/>
            <person name="Simon JM."/>
            <person name="Lanz C."/>
            <person name="Klimmek O."/>
            <person name="Nandakumar R."/>
            <person name="Gross R."/>
            <person name="Rosinus A."/>
            <person name="Keller H."/>
            <person name="Jagtap P."/>
            <person name="Linke B."/>
            <person name="Meyer F."/>
            <person name="Lederer H."/>
            <person name="Schuster S.C."/>
        </authorList>
    </citation>
    <scope>NUCLEOTIDE SEQUENCE [LARGE SCALE GENOMIC DNA]</scope>
    <source>
        <strain evidence="10">ATCC 29543 / DSM 1740 / CCUG 13145 / JCM 31913 / LMG 7466 / NCTC 11488 / FDC 602W</strain>
    </source>
</reference>
<keyword evidence="3" id="KW-1003">Cell membrane</keyword>
<feature type="transmembrane region" description="Helical" evidence="7">
    <location>
        <begin position="158"/>
        <end position="179"/>
    </location>
</feature>
<dbReference type="PANTHER" id="PTHR30252:SF0">
    <property type="entry name" value="PEPTIDE TRANSPORTER CSTA"/>
    <property type="match status" value="1"/>
</dbReference>
<keyword evidence="10" id="KW-1185">Reference proteome</keyword>